<accession>A0ABV4GV32</accession>
<sequence length="509" mass="52474">MPTPTDPAPPEVPGARRRARGRHADHAHGRAFSVLRGVLVAAVVLAVVATGGGVFAYYRLQGNINAESIDGLLGTRPSDESAVDPTTGQDDVNILVMGSDTRDLSDGTGDEYGGADADPGARSDTTLLVHLAANRKSATMVSIPRDSMVEIPACKLPDGTRTEPQKGMFNSAFSLGGAACTVNTVQTITQVPVDHYVVVDFSGFRSMIDALGGVTICTPRAIDDAKADLHLDAGTHDDVDGQTALAYARVRHIGDGSDISRIGRQQALMSSMVQKVTSSAMLTRPDRLYGFLDAATKSVTTDPGLASLSEIASLAQSLQKMPADGVQFITVPTEPYPANRNRVQWTPAADELWQRIRTDTAGPASAAPTASPTAEPGTSSELLVAPSKISVRVLNVGGTPGAAGALSQALTGVGFVAGGTGDGQATEPGQDVLVRYGTDRQDSANTVAAALGGAKTVLDPSVGREVVVEIASSAPPVSDVRPRVTGTPAPAPTPTPTITARVATDDICA</sequence>
<gene>
    <name evidence="6" type="ORF">AB2L27_00085</name>
</gene>
<feature type="region of interest" description="Disordered" evidence="2">
    <location>
        <begin position="99"/>
        <end position="119"/>
    </location>
</feature>
<feature type="domain" description="Cell envelope-related transcriptional attenuator" evidence="4">
    <location>
        <begin position="122"/>
        <end position="277"/>
    </location>
</feature>
<feature type="region of interest" description="Disordered" evidence="2">
    <location>
        <begin position="476"/>
        <end position="498"/>
    </location>
</feature>
<evidence type="ECO:0000256" key="2">
    <source>
        <dbReference type="SAM" id="MobiDB-lite"/>
    </source>
</evidence>
<keyword evidence="3" id="KW-0472">Membrane</keyword>
<dbReference type="Proteomes" id="UP001565927">
    <property type="component" value="Unassembled WGS sequence"/>
</dbReference>
<dbReference type="Gene3D" id="3.30.70.2390">
    <property type="match status" value="1"/>
</dbReference>
<dbReference type="EMBL" id="JBGFTU010000001">
    <property type="protein sequence ID" value="MEZ0163157.1"/>
    <property type="molecule type" value="Genomic_DNA"/>
</dbReference>
<keyword evidence="3" id="KW-1133">Transmembrane helix</keyword>
<comment type="caution">
    <text evidence="6">The sequence shown here is derived from an EMBL/GenBank/DDBJ whole genome shotgun (WGS) entry which is preliminary data.</text>
</comment>
<comment type="similarity">
    <text evidence="1">Belongs to the LytR/CpsA/Psr (LCP) family.</text>
</comment>
<feature type="transmembrane region" description="Helical" evidence="3">
    <location>
        <begin position="38"/>
        <end position="58"/>
    </location>
</feature>
<keyword evidence="3" id="KW-0812">Transmembrane</keyword>
<keyword evidence="7" id="KW-1185">Reference proteome</keyword>
<dbReference type="Gene3D" id="3.40.630.190">
    <property type="entry name" value="LCP protein"/>
    <property type="match status" value="1"/>
</dbReference>
<dbReference type="RefSeq" id="WP_370439417.1">
    <property type="nucleotide sequence ID" value="NZ_JBGFTU010000001.1"/>
</dbReference>
<dbReference type="InterPro" id="IPR027381">
    <property type="entry name" value="LytR/CpsA/Psr_C"/>
</dbReference>
<evidence type="ECO:0000259" key="5">
    <source>
        <dbReference type="Pfam" id="PF13399"/>
    </source>
</evidence>
<dbReference type="PANTHER" id="PTHR33392">
    <property type="entry name" value="POLYISOPRENYL-TEICHOIC ACID--PEPTIDOGLYCAN TEICHOIC ACID TRANSFERASE TAGU"/>
    <property type="match status" value="1"/>
</dbReference>
<feature type="compositionally biased region" description="Pro residues" evidence="2">
    <location>
        <begin position="1"/>
        <end position="12"/>
    </location>
</feature>
<dbReference type="Pfam" id="PF03816">
    <property type="entry name" value="LytR_cpsA_psr"/>
    <property type="match status" value="1"/>
</dbReference>
<evidence type="ECO:0000256" key="3">
    <source>
        <dbReference type="SAM" id="Phobius"/>
    </source>
</evidence>
<protein>
    <submittedName>
        <fullName evidence="6">LCP family protein</fullName>
    </submittedName>
</protein>
<name>A0ABV4GV32_9ACTN</name>
<evidence type="ECO:0000313" key="7">
    <source>
        <dbReference type="Proteomes" id="UP001565927"/>
    </source>
</evidence>
<organism evidence="6 7">
    <name type="scientific">Kineococcus halophytocola</name>
    <dbReference type="NCBI Taxonomy" id="3234027"/>
    <lineage>
        <taxon>Bacteria</taxon>
        <taxon>Bacillati</taxon>
        <taxon>Actinomycetota</taxon>
        <taxon>Actinomycetes</taxon>
        <taxon>Kineosporiales</taxon>
        <taxon>Kineosporiaceae</taxon>
        <taxon>Kineococcus</taxon>
    </lineage>
</organism>
<evidence type="ECO:0000259" key="4">
    <source>
        <dbReference type="Pfam" id="PF03816"/>
    </source>
</evidence>
<evidence type="ECO:0000256" key="1">
    <source>
        <dbReference type="ARBA" id="ARBA00006068"/>
    </source>
</evidence>
<feature type="domain" description="LytR/CpsA/Psr regulator C-terminal" evidence="5">
    <location>
        <begin position="389"/>
        <end position="468"/>
    </location>
</feature>
<reference evidence="6 7" key="1">
    <citation type="submission" date="2024-07" db="EMBL/GenBank/DDBJ databases">
        <authorList>
            <person name="Thanompreechachai J."/>
            <person name="Duangmal K."/>
        </authorList>
    </citation>
    <scope>NUCLEOTIDE SEQUENCE [LARGE SCALE GENOMIC DNA]</scope>
    <source>
        <strain evidence="6 7">LSe6-4</strain>
    </source>
</reference>
<dbReference type="InterPro" id="IPR004474">
    <property type="entry name" value="LytR_CpsA_psr"/>
</dbReference>
<proteinExistence type="inferred from homology"/>
<feature type="region of interest" description="Disordered" evidence="2">
    <location>
        <begin position="1"/>
        <end position="25"/>
    </location>
</feature>
<feature type="region of interest" description="Disordered" evidence="2">
    <location>
        <begin position="361"/>
        <end position="380"/>
    </location>
</feature>
<dbReference type="Pfam" id="PF13399">
    <property type="entry name" value="LytR_C"/>
    <property type="match status" value="1"/>
</dbReference>
<dbReference type="PANTHER" id="PTHR33392:SF6">
    <property type="entry name" value="POLYISOPRENYL-TEICHOIC ACID--PEPTIDOGLYCAN TEICHOIC ACID TRANSFERASE TAGU"/>
    <property type="match status" value="1"/>
</dbReference>
<evidence type="ECO:0000313" key="6">
    <source>
        <dbReference type="EMBL" id="MEZ0163157.1"/>
    </source>
</evidence>
<dbReference type="InterPro" id="IPR050922">
    <property type="entry name" value="LytR/CpsA/Psr_CW_biosynth"/>
</dbReference>
<dbReference type="NCBIfam" id="TIGR00350">
    <property type="entry name" value="lytR_cpsA_psr"/>
    <property type="match status" value="1"/>
</dbReference>